<comment type="caution">
    <text evidence="1">The sequence shown here is derived from an EMBL/GenBank/DDBJ whole genome shotgun (WGS) entry which is preliminary data.</text>
</comment>
<keyword evidence="2" id="KW-1185">Reference proteome</keyword>
<evidence type="ECO:0008006" key="3">
    <source>
        <dbReference type="Google" id="ProtNLM"/>
    </source>
</evidence>
<dbReference type="Proteomes" id="UP000794436">
    <property type="component" value="Unassembled WGS sequence"/>
</dbReference>
<evidence type="ECO:0000313" key="2">
    <source>
        <dbReference type="Proteomes" id="UP000794436"/>
    </source>
</evidence>
<proteinExistence type="predicted"/>
<dbReference type="Gene3D" id="3.10.450.50">
    <property type="match status" value="1"/>
</dbReference>
<dbReference type="InterPro" id="IPR039437">
    <property type="entry name" value="FrzH/put_lumazine-bd"/>
</dbReference>
<reference evidence="1" key="1">
    <citation type="submission" date="2019-03" db="EMBL/GenBank/DDBJ databases">
        <title>Long read genome sequence of the mycoparasitic Pythium oligandrum ATCC 38472 isolated from sugarbeet rhizosphere.</title>
        <authorList>
            <person name="Gaulin E."/>
        </authorList>
    </citation>
    <scope>NUCLEOTIDE SEQUENCE</scope>
    <source>
        <strain evidence="1">ATCC 38472_TT</strain>
    </source>
</reference>
<organism evidence="1 2">
    <name type="scientific">Pythium oligandrum</name>
    <name type="common">Mycoparasitic fungus</name>
    <dbReference type="NCBI Taxonomy" id="41045"/>
    <lineage>
        <taxon>Eukaryota</taxon>
        <taxon>Sar</taxon>
        <taxon>Stramenopiles</taxon>
        <taxon>Oomycota</taxon>
        <taxon>Peronosporomycetes</taxon>
        <taxon>Pythiales</taxon>
        <taxon>Pythiaceae</taxon>
        <taxon>Pythium</taxon>
    </lineage>
</organism>
<dbReference type="OrthoDB" id="3794857at2759"/>
<dbReference type="SUPFAM" id="SSF54427">
    <property type="entry name" value="NTF2-like"/>
    <property type="match status" value="1"/>
</dbReference>
<gene>
    <name evidence="1" type="ORF">Poli38472_010074</name>
</gene>
<dbReference type="Pfam" id="PF12893">
    <property type="entry name" value="Lumazine_bd_2"/>
    <property type="match status" value="1"/>
</dbReference>
<dbReference type="AlphaFoldDB" id="A0A8K1FCN8"/>
<name>A0A8K1FCN8_PYTOL</name>
<evidence type="ECO:0000313" key="1">
    <source>
        <dbReference type="EMBL" id="TMW58515.1"/>
    </source>
</evidence>
<dbReference type="EMBL" id="SPLM01000111">
    <property type="protein sequence ID" value="TMW58515.1"/>
    <property type="molecule type" value="Genomic_DNA"/>
</dbReference>
<accession>A0A8K1FCN8</accession>
<dbReference type="InterPro" id="IPR032710">
    <property type="entry name" value="NTF2-like_dom_sf"/>
</dbReference>
<protein>
    <recommendedName>
        <fullName evidence="3">Nuclear transport factor 2 family protein</fullName>
    </recommendedName>
</protein>
<sequence length="134" mass="15120">MPRVEKPAVTQEEKDAVKAHVNKYVESLLKPDIETMKTCFFDKGTIFVNTGDAVVGGHIQALYDIMERDGGLPKLEWTINVLAVTGNTAVAQVLLYQDEPIYEVTDLLSLMKLPDGNWTIVNKVPEMYQYFKQV</sequence>